<dbReference type="InterPro" id="IPR029068">
    <property type="entry name" value="Glyas_Bleomycin-R_OHBP_Dase"/>
</dbReference>
<protein>
    <submittedName>
        <fullName evidence="2">VOC family protein</fullName>
    </submittedName>
</protein>
<dbReference type="InterPro" id="IPR004360">
    <property type="entry name" value="Glyas_Fos-R_dOase_dom"/>
</dbReference>
<dbReference type="Proteomes" id="UP000614200">
    <property type="component" value="Unassembled WGS sequence"/>
</dbReference>
<dbReference type="SUPFAM" id="SSF54593">
    <property type="entry name" value="Glyoxalase/Bleomycin resistance protein/Dihydroxybiphenyl dioxygenase"/>
    <property type="match status" value="1"/>
</dbReference>
<dbReference type="PANTHER" id="PTHR36113">
    <property type="entry name" value="LYASE, PUTATIVE-RELATED-RELATED"/>
    <property type="match status" value="1"/>
</dbReference>
<dbReference type="InterPro" id="IPR051332">
    <property type="entry name" value="Fosfomycin_Res_Enzymes"/>
</dbReference>
<dbReference type="EMBL" id="JADKNH010000011">
    <property type="protein sequence ID" value="MBF4694943.1"/>
    <property type="molecule type" value="Genomic_DNA"/>
</dbReference>
<dbReference type="PROSITE" id="PS51819">
    <property type="entry name" value="VOC"/>
    <property type="match status" value="1"/>
</dbReference>
<accession>A0ABR9ZWW2</accession>
<reference evidence="2 3" key="1">
    <citation type="submission" date="2020-11" db="EMBL/GenBank/DDBJ databases">
        <title>Fusibacter basophilias sp. nov.</title>
        <authorList>
            <person name="Qiu D."/>
        </authorList>
    </citation>
    <scope>NUCLEOTIDE SEQUENCE [LARGE SCALE GENOMIC DNA]</scope>
    <source>
        <strain evidence="2 3">Q10-2</strain>
    </source>
</reference>
<comment type="caution">
    <text evidence="2">The sequence shown here is derived from an EMBL/GenBank/DDBJ whole genome shotgun (WGS) entry which is preliminary data.</text>
</comment>
<feature type="domain" description="VOC" evidence="1">
    <location>
        <begin position="5"/>
        <end position="120"/>
    </location>
</feature>
<dbReference type="Pfam" id="PF00903">
    <property type="entry name" value="Glyoxalase"/>
    <property type="match status" value="1"/>
</dbReference>
<evidence type="ECO:0000313" key="3">
    <source>
        <dbReference type="Proteomes" id="UP000614200"/>
    </source>
</evidence>
<dbReference type="PANTHER" id="PTHR36113:SF1">
    <property type="entry name" value="GLYOXALASE_BLEOMYCIN RESISTANCE PROTEIN_DIOXYGENASE"/>
    <property type="match status" value="1"/>
</dbReference>
<gene>
    <name evidence="2" type="ORF">ISU02_17735</name>
</gene>
<dbReference type="InterPro" id="IPR037523">
    <property type="entry name" value="VOC_core"/>
</dbReference>
<proteinExistence type="predicted"/>
<evidence type="ECO:0000259" key="1">
    <source>
        <dbReference type="PROSITE" id="PS51819"/>
    </source>
</evidence>
<dbReference type="Gene3D" id="3.10.180.10">
    <property type="entry name" value="2,3-Dihydroxybiphenyl 1,2-Dioxygenase, domain 1"/>
    <property type="match status" value="1"/>
</dbReference>
<sequence>MKFEGINHITFAVSDLKKSIEFYKIVFGDRLVAESEKLAYFDLDGVWFALNVEKNIKSQERQRTYTHIAFSMNLENQKKLKEKLANNGISFEDGRCRNSREGVSLYLRDYDGHLIEFHSSNLMDRLKYYSEEREDVKVYV</sequence>
<keyword evidence="3" id="KW-1185">Reference proteome</keyword>
<evidence type="ECO:0000313" key="2">
    <source>
        <dbReference type="EMBL" id="MBF4694943.1"/>
    </source>
</evidence>
<organism evidence="2 3">
    <name type="scientific">Fusibacter ferrireducens</name>
    <dbReference type="NCBI Taxonomy" id="2785058"/>
    <lineage>
        <taxon>Bacteria</taxon>
        <taxon>Bacillati</taxon>
        <taxon>Bacillota</taxon>
        <taxon>Clostridia</taxon>
        <taxon>Eubacteriales</taxon>
        <taxon>Eubacteriales Family XII. Incertae Sedis</taxon>
        <taxon>Fusibacter</taxon>
    </lineage>
</organism>
<name>A0ABR9ZWW2_9FIRM</name>